<keyword evidence="2" id="KW-1185">Reference proteome</keyword>
<proteinExistence type="predicted"/>
<sequence length="202" mass="22998">MKKSIGNITFTLILFCTCKTFELKEEARNIIITKDQRIEKSSLCNQITTIAADENAKNEIEKNNDLKNQALSLGGNLILSDYFKLQRPTGDGTLEIIPAFGIYDCQNPGNITTTLDSKENEEELEEKKQEKFRTDIKPHNWVICDIMEFSSKPRALADNMLKQMKPKAYESKAECDKRASISNQIGREFGLQCSCQYTVLKK</sequence>
<name>A0ABY2MJU6_9LEPT</name>
<dbReference type="RefSeq" id="WP_100720354.1">
    <property type="nucleotide sequence ID" value="NZ_RQGI01000061.1"/>
</dbReference>
<protein>
    <recommendedName>
        <fullName evidence="3">Lipoprotein</fullName>
    </recommendedName>
</protein>
<reference evidence="2" key="1">
    <citation type="journal article" date="2019" name="PLoS Negl. Trop. Dis.">
        <title>Revisiting the worldwide diversity of Leptospira species in the environment.</title>
        <authorList>
            <person name="Vincent A.T."/>
            <person name="Schiettekatte O."/>
            <person name="Bourhy P."/>
            <person name="Veyrier F.J."/>
            <person name="Picardeau M."/>
        </authorList>
    </citation>
    <scope>NUCLEOTIDE SEQUENCE [LARGE SCALE GENOMIC DNA]</scope>
    <source>
        <strain evidence="2">201702449</strain>
    </source>
</reference>
<accession>A0ABY2MJU6</accession>
<gene>
    <name evidence="1" type="ORF">EHQ60_18560</name>
</gene>
<dbReference type="Proteomes" id="UP000297352">
    <property type="component" value="Unassembled WGS sequence"/>
</dbReference>
<evidence type="ECO:0000313" key="2">
    <source>
        <dbReference type="Proteomes" id="UP000297352"/>
    </source>
</evidence>
<evidence type="ECO:0000313" key="1">
    <source>
        <dbReference type="EMBL" id="TGL66533.1"/>
    </source>
</evidence>
<evidence type="ECO:0008006" key="3">
    <source>
        <dbReference type="Google" id="ProtNLM"/>
    </source>
</evidence>
<organism evidence="1 2">
    <name type="scientific">Leptospira levettii</name>
    <dbReference type="NCBI Taxonomy" id="2023178"/>
    <lineage>
        <taxon>Bacteria</taxon>
        <taxon>Pseudomonadati</taxon>
        <taxon>Spirochaetota</taxon>
        <taxon>Spirochaetia</taxon>
        <taxon>Leptospirales</taxon>
        <taxon>Leptospiraceae</taxon>
        <taxon>Leptospira</taxon>
    </lineage>
</organism>
<comment type="caution">
    <text evidence="1">The sequence shown here is derived from an EMBL/GenBank/DDBJ whole genome shotgun (WGS) entry which is preliminary data.</text>
</comment>
<dbReference type="EMBL" id="RQGI01000061">
    <property type="protein sequence ID" value="TGL66533.1"/>
    <property type="molecule type" value="Genomic_DNA"/>
</dbReference>